<gene>
    <name evidence="9" type="ORF">BCV69DRAFT_279447</name>
</gene>
<dbReference type="RefSeq" id="XP_025350679.1">
    <property type="nucleotide sequence ID" value="XM_025491259.1"/>
</dbReference>
<dbReference type="PANTHER" id="PTHR13254">
    <property type="entry name" value="GOLGI AUTOANTIGEN, GOLGIN SUBFAMILY A, 7"/>
    <property type="match status" value="1"/>
</dbReference>
<comment type="subcellular location">
    <subcellularLocation>
        <location evidence="1">Endoplasmic reticulum membrane</location>
        <topology evidence="1">Peripheral membrane protein</topology>
    </subcellularLocation>
</comment>
<evidence type="ECO:0000256" key="5">
    <source>
        <dbReference type="ARBA" id="ARBA00022824"/>
    </source>
</evidence>
<comment type="subunit">
    <text evidence="3">Interacts with ERF2.</text>
</comment>
<dbReference type="GO" id="GO:0031211">
    <property type="term" value="C:endoplasmic reticulum palmitoyltransferase complex"/>
    <property type="evidence" value="ECO:0007669"/>
    <property type="project" value="TreeGrafter"/>
</dbReference>
<organism evidence="9 10">
    <name type="scientific">Pseudomicrostroma glucosiphilum</name>
    <dbReference type="NCBI Taxonomy" id="1684307"/>
    <lineage>
        <taxon>Eukaryota</taxon>
        <taxon>Fungi</taxon>
        <taxon>Dikarya</taxon>
        <taxon>Basidiomycota</taxon>
        <taxon>Ustilaginomycotina</taxon>
        <taxon>Exobasidiomycetes</taxon>
        <taxon>Microstromatales</taxon>
        <taxon>Microstromatales incertae sedis</taxon>
        <taxon>Pseudomicrostroma</taxon>
    </lineage>
</organism>
<proteinExistence type="inferred from homology"/>
<dbReference type="PANTHER" id="PTHR13254:SF0">
    <property type="entry name" value="GOLGIN SUBFAMILY A MEMBER 7_ERF4 DOMAIN-CONTAINING PROTEIN"/>
    <property type="match status" value="1"/>
</dbReference>
<dbReference type="InterPro" id="IPR019383">
    <property type="entry name" value="Golgin_A_7/ERF4"/>
</dbReference>
<reference evidence="9 10" key="1">
    <citation type="journal article" date="2018" name="Mol. Biol. Evol.">
        <title>Broad Genomic Sampling Reveals a Smut Pathogenic Ancestry of the Fungal Clade Ustilaginomycotina.</title>
        <authorList>
            <person name="Kijpornyongpan T."/>
            <person name="Mondo S.J."/>
            <person name="Barry K."/>
            <person name="Sandor L."/>
            <person name="Lee J."/>
            <person name="Lipzen A."/>
            <person name="Pangilinan J."/>
            <person name="LaButti K."/>
            <person name="Hainaut M."/>
            <person name="Henrissat B."/>
            <person name="Grigoriev I.V."/>
            <person name="Spatafora J.W."/>
            <person name="Aime M.C."/>
        </authorList>
    </citation>
    <scope>NUCLEOTIDE SEQUENCE [LARGE SCALE GENOMIC DNA]</scope>
    <source>
        <strain evidence="9 10">MCA 4718</strain>
    </source>
</reference>
<accession>A0A316UE70</accession>
<keyword evidence="5" id="KW-0256">Endoplasmic reticulum</keyword>
<evidence type="ECO:0000256" key="3">
    <source>
        <dbReference type="ARBA" id="ARBA00011396"/>
    </source>
</evidence>
<feature type="domain" description="Golgin subfamily A member 7/ERF4" evidence="8">
    <location>
        <begin position="61"/>
        <end position="175"/>
    </location>
</feature>
<feature type="region of interest" description="Disordered" evidence="7">
    <location>
        <begin position="1"/>
        <end position="34"/>
    </location>
</feature>
<dbReference type="GeneID" id="37012993"/>
<evidence type="ECO:0000256" key="1">
    <source>
        <dbReference type="ARBA" id="ARBA00004406"/>
    </source>
</evidence>
<dbReference type="GO" id="GO:0006612">
    <property type="term" value="P:protein targeting to membrane"/>
    <property type="evidence" value="ECO:0007669"/>
    <property type="project" value="TreeGrafter"/>
</dbReference>
<dbReference type="Proteomes" id="UP000245942">
    <property type="component" value="Unassembled WGS sequence"/>
</dbReference>
<feature type="compositionally biased region" description="Basic and acidic residues" evidence="7">
    <location>
        <begin position="7"/>
        <end position="22"/>
    </location>
</feature>
<evidence type="ECO:0000313" key="10">
    <source>
        <dbReference type="Proteomes" id="UP000245942"/>
    </source>
</evidence>
<sequence length="179" mass="20213">MAQAERGGSEGEGQRFDDRGTEEGSGSGGPVSRYYTGPPSKYSFFGKKQVGVIGEHLPMEIIRIERDYSLAPSHIPQFHPTFPLELEGRITPTHFSELINDINELLIQANDPGWAALDNMLAVVTLWISPWVLGSRYQRKSRELVRLLADRNRTLLNPSGLNLLHPSSKAWLYLELEYY</sequence>
<dbReference type="AlphaFoldDB" id="A0A316UE70"/>
<keyword evidence="10" id="KW-1185">Reference proteome</keyword>
<evidence type="ECO:0000313" key="9">
    <source>
        <dbReference type="EMBL" id="PWN23519.1"/>
    </source>
</evidence>
<dbReference type="GO" id="GO:0005789">
    <property type="term" value="C:endoplasmic reticulum membrane"/>
    <property type="evidence" value="ECO:0007669"/>
    <property type="project" value="UniProtKB-SubCell"/>
</dbReference>
<evidence type="ECO:0000256" key="7">
    <source>
        <dbReference type="SAM" id="MobiDB-lite"/>
    </source>
</evidence>
<dbReference type="Pfam" id="PF10256">
    <property type="entry name" value="Erf4"/>
    <property type="match status" value="1"/>
</dbReference>
<name>A0A316UE70_9BASI</name>
<dbReference type="EMBL" id="KZ819321">
    <property type="protein sequence ID" value="PWN23519.1"/>
    <property type="molecule type" value="Genomic_DNA"/>
</dbReference>
<evidence type="ECO:0000256" key="4">
    <source>
        <dbReference type="ARBA" id="ARBA00018463"/>
    </source>
</evidence>
<dbReference type="InterPro" id="IPR051371">
    <property type="entry name" value="Ras_palmitoyltransferase"/>
</dbReference>
<dbReference type="OrthoDB" id="2190159at2759"/>
<evidence type="ECO:0000256" key="6">
    <source>
        <dbReference type="ARBA" id="ARBA00023136"/>
    </source>
</evidence>
<keyword evidence="6" id="KW-0472">Membrane</keyword>
<dbReference type="STRING" id="1684307.A0A316UE70"/>
<evidence type="ECO:0000256" key="2">
    <source>
        <dbReference type="ARBA" id="ARBA00007732"/>
    </source>
</evidence>
<evidence type="ECO:0000259" key="8">
    <source>
        <dbReference type="Pfam" id="PF10256"/>
    </source>
</evidence>
<comment type="similarity">
    <text evidence="2">Belongs to the ERF4 family.</text>
</comment>
<protein>
    <recommendedName>
        <fullName evidence="4">Ras modification protein ERF4</fullName>
    </recommendedName>
</protein>